<keyword evidence="2 3" id="KW-0040">ANK repeat</keyword>
<proteinExistence type="predicted"/>
<evidence type="ECO:0000256" key="3">
    <source>
        <dbReference type="PROSITE-ProRule" id="PRU00023"/>
    </source>
</evidence>
<evidence type="ECO:0000313" key="4">
    <source>
        <dbReference type="EMBL" id="MEA5520914.1"/>
    </source>
</evidence>
<dbReference type="PANTHER" id="PTHR24171:SF8">
    <property type="entry name" value="BRCA1-ASSOCIATED RING DOMAIN PROTEIN 1"/>
    <property type="match status" value="1"/>
</dbReference>
<evidence type="ECO:0000256" key="1">
    <source>
        <dbReference type="ARBA" id="ARBA00022737"/>
    </source>
</evidence>
<dbReference type="PROSITE" id="PS50297">
    <property type="entry name" value="ANK_REP_REGION"/>
    <property type="match status" value="2"/>
</dbReference>
<dbReference type="EMBL" id="JAYGHT010000129">
    <property type="protein sequence ID" value="MEA5520914.1"/>
    <property type="molecule type" value="Genomic_DNA"/>
</dbReference>
<keyword evidence="5" id="KW-1185">Reference proteome</keyword>
<protein>
    <submittedName>
        <fullName evidence="4">Ankyrin repeat domain-containing protein</fullName>
    </submittedName>
</protein>
<evidence type="ECO:0000256" key="2">
    <source>
        <dbReference type="ARBA" id="ARBA00023043"/>
    </source>
</evidence>
<dbReference type="InterPro" id="IPR002110">
    <property type="entry name" value="Ankyrin_rpt"/>
</dbReference>
<name>A0ABU5U146_9CYAN</name>
<feature type="repeat" description="ANK" evidence="3">
    <location>
        <begin position="97"/>
        <end position="129"/>
    </location>
</feature>
<organism evidence="4 5">
    <name type="scientific">Limnoraphis robusta CCNP1315</name>
    <dbReference type="NCBI Taxonomy" id="3110306"/>
    <lineage>
        <taxon>Bacteria</taxon>
        <taxon>Bacillati</taxon>
        <taxon>Cyanobacteriota</taxon>
        <taxon>Cyanophyceae</taxon>
        <taxon>Oscillatoriophycideae</taxon>
        <taxon>Oscillatoriales</taxon>
        <taxon>Sirenicapillariaceae</taxon>
        <taxon>Limnoraphis</taxon>
    </lineage>
</organism>
<sequence length="170" mass="18976">MSQTLSLSETTSRWLLANGYTPVNLDCQRENGDTALMKATRQKELTVVKELIDRGVYLNLRNDDGNNALWYACFANDYILIDLLINSGVNLNNQNDIGATVLMYAASAGKEEMVQFLLSYGAETDLKNIDDFKAIDFASTVEVLRILKNAKNSETRQAESPANEPLLFRS</sequence>
<dbReference type="InterPro" id="IPR036770">
    <property type="entry name" value="Ankyrin_rpt-contain_sf"/>
</dbReference>
<gene>
    <name evidence="4" type="ORF">VB854_18410</name>
</gene>
<reference evidence="4 5" key="1">
    <citation type="submission" date="2023-12" db="EMBL/GenBank/DDBJ databases">
        <title>Baltic Sea Cyanobacteria.</title>
        <authorList>
            <person name="Delbaje E."/>
            <person name="Fewer D.P."/>
            <person name="Shishido T.K."/>
        </authorList>
    </citation>
    <scope>NUCLEOTIDE SEQUENCE [LARGE SCALE GENOMIC DNA]</scope>
    <source>
        <strain evidence="4 5">CCNP 1315</strain>
    </source>
</reference>
<feature type="repeat" description="ANK" evidence="3">
    <location>
        <begin position="64"/>
        <end position="96"/>
    </location>
</feature>
<dbReference type="Proteomes" id="UP001301728">
    <property type="component" value="Unassembled WGS sequence"/>
</dbReference>
<feature type="repeat" description="ANK" evidence="3">
    <location>
        <begin position="31"/>
        <end position="63"/>
    </location>
</feature>
<dbReference type="Pfam" id="PF12796">
    <property type="entry name" value="Ank_2"/>
    <property type="match status" value="1"/>
</dbReference>
<keyword evidence="1" id="KW-0677">Repeat</keyword>
<dbReference type="SUPFAM" id="SSF48403">
    <property type="entry name" value="Ankyrin repeat"/>
    <property type="match status" value="1"/>
</dbReference>
<comment type="caution">
    <text evidence="4">The sequence shown here is derived from an EMBL/GenBank/DDBJ whole genome shotgun (WGS) entry which is preliminary data.</text>
</comment>
<evidence type="ECO:0000313" key="5">
    <source>
        <dbReference type="Proteomes" id="UP001301728"/>
    </source>
</evidence>
<dbReference type="PROSITE" id="PS50088">
    <property type="entry name" value="ANK_REPEAT"/>
    <property type="match status" value="3"/>
</dbReference>
<dbReference type="Gene3D" id="1.25.40.20">
    <property type="entry name" value="Ankyrin repeat-containing domain"/>
    <property type="match status" value="1"/>
</dbReference>
<dbReference type="PANTHER" id="PTHR24171">
    <property type="entry name" value="ANKYRIN REPEAT DOMAIN-CONTAINING PROTEIN 39-RELATED"/>
    <property type="match status" value="1"/>
</dbReference>
<dbReference type="SMART" id="SM00248">
    <property type="entry name" value="ANK"/>
    <property type="match status" value="3"/>
</dbReference>
<dbReference type="RefSeq" id="WP_323272132.1">
    <property type="nucleotide sequence ID" value="NZ_JAYGHT010000129.1"/>
</dbReference>
<accession>A0ABU5U146</accession>